<gene>
    <name evidence="2" type="ORF">DGAL_LOCUS1594</name>
</gene>
<keyword evidence="3" id="KW-1185">Reference proteome</keyword>
<comment type="caution">
    <text evidence="2">The sequence shown here is derived from an EMBL/GenBank/DDBJ whole genome shotgun (WGS) entry which is preliminary data.</text>
</comment>
<evidence type="ECO:0008006" key="4">
    <source>
        <dbReference type="Google" id="ProtNLM"/>
    </source>
</evidence>
<dbReference type="Proteomes" id="UP000789390">
    <property type="component" value="Unassembled WGS sequence"/>
</dbReference>
<name>A0A8J2RN65_9CRUS</name>
<evidence type="ECO:0000256" key="1">
    <source>
        <dbReference type="SAM" id="MobiDB-lite"/>
    </source>
</evidence>
<dbReference type="PANTHER" id="PTHR14270:SF0">
    <property type="entry name" value="NONSENSE-MEDIATED MRNA DECAY FACTOR SMG9"/>
    <property type="match status" value="1"/>
</dbReference>
<accession>A0A8J2RN65</accession>
<feature type="region of interest" description="Disordered" evidence="1">
    <location>
        <begin position="1"/>
        <end position="103"/>
    </location>
</feature>
<evidence type="ECO:0000313" key="2">
    <source>
        <dbReference type="EMBL" id="CAH0099455.1"/>
    </source>
</evidence>
<dbReference type="AlphaFoldDB" id="A0A8J2RN65"/>
<dbReference type="GO" id="GO:0000184">
    <property type="term" value="P:nuclear-transcribed mRNA catabolic process, nonsense-mediated decay"/>
    <property type="evidence" value="ECO:0007669"/>
    <property type="project" value="InterPro"/>
</dbReference>
<reference evidence="2" key="1">
    <citation type="submission" date="2021-11" db="EMBL/GenBank/DDBJ databases">
        <authorList>
            <person name="Schell T."/>
        </authorList>
    </citation>
    <scope>NUCLEOTIDE SEQUENCE</scope>
    <source>
        <strain evidence="2">M5</strain>
    </source>
</reference>
<protein>
    <recommendedName>
        <fullName evidence="4">Protein SMG9</fullName>
    </recommendedName>
</protein>
<dbReference type="InterPro" id="IPR039177">
    <property type="entry name" value="SMG9"/>
</dbReference>
<proteinExistence type="predicted"/>
<dbReference type="EMBL" id="CAKKLH010000019">
    <property type="protein sequence ID" value="CAH0099455.1"/>
    <property type="molecule type" value="Genomic_DNA"/>
</dbReference>
<dbReference type="OrthoDB" id="79514at2759"/>
<sequence length="416" mass="46560">MSQPEPNSSSRGKSRREGGKQSLYKPSRDERDRSGYGSNYRGKNRQSANVDIAPPTILLKTRANETRSLSPVHQVKTSVSGDNLTKNPFKIPARKDDSENSTPVIMPAPVKLLSEDLAFQDSLHEFLTDNPDFLVVGCVGLQWSGKSTVLSHLAGSNCRTIVKQTVFSIATSNLQMKGLTGTIGLDAYVTEDRVIWLDCQPLLSTAIAEREIVANYSKDVYKENLPKLESSCVGTSMEVQSLQLLSFLYCICHILIVVQDSLGDPNLIRLLQTAEMLKPNLASEDSVADHMPHLVTIYNRAQPSDLVPEMLKKTHRFYKMAFKKSRLQISSEQFSDPLKTDDCANFVSLLDWTSANDQWTSYEETIPHLKVKLLALPRHSFGPAGLTEKSWFSFAIKAWEAVRKSTLMMEYARLLQ</sequence>
<organism evidence="2 3">
    <name type="scientific">Daphnia galeata</name>
    <dbReference type="NCBI Taxonomy" id="27404"/>
    <lineage>
        <taxon>Eukaryota</taxon>
        <taxon>Metazoa</taxon>
        <taxon>Ecdysozoa</taxon>
        <taxon>Arthropoda</taxon>
        <taxon>Crustacea</taxon>
        <taxon>Branchiopoda</taxon>
        <taxon>Diplostraca</taxon>
        <taxon>Cladocera</taxon>
        <taxon>Anomopoda</taxon>
        <taxon>Daphniidae</taxon>
        <taxon>Daphnia</taxon>
    </lineage>
</organism>
<dbReference type="PANTHER" id="PTHR14270">
    <property type="entry name" value="NONSENSE-MEDIATED MRNA DECAY FACTOR SMG9"/>
    <property type="match status" value="1"/>
</dbReference>
<feature type="compositionally biased region" description="Polar residues" evidence="1">
    <location>
        <begin position="66"/>
        <end position="86"/>
    </location>
</feature>
<evidence type="ECO:0000313" key="3">
    <source>
        <dbReference type="Proteomes" id="UP000789390"/>
    </source>
</evidence>